<feature type="transmembrane region" description="Helical" evidence="4">
    <location>
        <begin position="329"/>
        <end position="352"/>
    </location>
</feature>
<dbReference type="PANTHER" id="PTHR23525:SF1">
    <property type="entry name" value="NODULIN-LIKE DOMAIN-CONTAINING PROTEIN"/>
    <property type="match status" value="1"/>
</dbReference>
<dbReference type="PANTHER" id="PTHR23525">
    <property type="entry name" value="TRANSPORTER, PUTATIVE-RELATED"/>
    <property type="match status" value="1"/>
</dbReference>
<feature type="transmembrane region" description="Helical" evidence="4">
    <location>
        <begin position="156"/>
        <end position="176"/>
    </location>
</feature>
<evidence type="ECO:0000259" key="5">
    <source>
        <dbReference type="PROSITE" id="PS50850"/>
    </source>
</evidence>
<evidence type="ECO:0000256" key="4">
    <source>
        <dbReference type="SAM" id="Phobius"/>
    </source>
</evidence>
<proteinExistence type="predicted"/>
<feature type="transmembrane region" description="Helical" evidence="4">
    <location>
        <begin position="364"/>
        <end position="386"/>
    </location>
</feature>
<keyword evidence="1 4" id="KW-0812">Transmembrane</keyword>
<feature type="transmembrane region" description="Helical" evidence="4">
    <location>
        <begin position="35"/>
        <end position="60"/>
    </location>
</feature>
<dbReference type="PROSITE" id="PS50850">
    <property type="entry name" value="MFS"/>
    <property type="match status" value="1"/>
</dbReference>
<gene>
    <name evidence="6" type="ORF">P8935_05805</name>
</gene>
<accession>A0AAU7DP31</accession>
<feature type="transmembrane region" description="Helical" evidence="4">
    <location>
        <begin position="275"/>
        <end position="296"/>
    </location>
</feature>
<evidence type="ECO:0000256" key="1">
    <source>
        <dbReference type="ARBA" id="ARBA00022692"/>
    </source>
</evidence>
<sequence>MSSPIDCVQAPTVSNSGTVARLRSWWQADSLSRQFFIFFVAAFFFDFGIGLYFFLFNLFLLNLRFDERMMGLVTGALTLGNVIGTIPVGILARRFGLQKLLLFCFIASPLMSILRTMVASMPTQIGLAFIAGMALSCWPVCFAPAVASLTTESNRAFAFSIVFATGIGTGTLAGLAGGSIPQMLFRIHGVHHPADGIRLVLIGASLLNCIGIWPVSRLKLLVPPKIERNGRPLLNPFLLRFLPAFAIWSIVTGSFIPFAPVFFQKQLGVSLQHVGLIFSASQFAQFSAVLMVPLLFRKVGSHAKIIGAQIVAGAAVLVLGMSHSASYAVAWYLVYTAVQFTAGPGFYGMLMGRIPEADRSTASAFQNIVGALAGAGSAALTGALVVRYGYSLVFNIDAILTGVVALLVCVTYGYSAGVADDAIVSSSALNSTGGRGL</sequence>
<dbReference type="Gene3D" id="1.20.1250.20">
    <property type="entry name" value="MFS general substrate transporter like domains"/>
    <property type="match status" value="2"/>
</dbReference>
<feature type="transmembrane region" description="Helical" evidence="4">
    <location>
        <begin position="100"/>
        <end position="119"/>
    </location>
</feature>
<reference evidence="6" key="1">
    <citation type="submission" date="2023-03" db="EMBL/GenBank/DDBJ databases">
        <title>Edaphobacter sp.</title>
        <authorList>
            <person name="Huber K.J."/>
            <person name="Papendorf J."/>
            <person name="Pilke C."/>
            <person name="Bunk B."/>
            <person name="Sproeer C."/>
            <person name="Pester M."/>
        </authorList>
    </citation>
    <scope>NUCLEOTIDE SEQUENCE</scope>
    <source>
        <strain evidence="6">DSM 110680</strain>
    </source>
</reference>
<evidence type="ECO:0000256" key="2">
    <source>
        <dbReference type="ARBA" id="ARBA00022989"/>
    </source>
</evidence>
<dbReference type="InterPro" id="IPR036259">
    <property type="entry name" value="MFS_trans_sf"/>
</dbReference>
<feature type="transmembrane region" description="Helical" evidence="4">
    <location>
        <begin position="196"/>
        <end position="216"/>
    </location>
</feature>
<dbReference type="EMBL" id="CP121196">
    <property type="protein sequence ID" value="XBH18827.1"/>
    <property type="molecule type" value="Genomic_DNA"/>
</dbReference>
<name>A0AAU7DP31_9BACT</name>
<dbReference type="SUPFAM" id="SSF103473">
    <property type="entry name" value="MFS general substrate transporter"/>
    <property type="match status" value="1"/>
</dbReference>
<dbReference type="RefSeq" id="WP_348264045.1">
    <property type="nucleotide sequence ID" value="NZ_CP121196.1"/>
</dbReference>
<protein>
    <submittedName>
        <fullName evidence="6">MFS transporter</fullName>
    </submittedName>
</protein>
<keyword evidence="2 4" id="KW-1133">Transmembrane helix</keyword>
<evidence type="ECO:0000313" key="6">
    <source>
        <dbReference type="EMBL" id="XBH18827.1"/>
    </source>
</evidence>
<dbReference type="GO" id="GO:0022857">
    <property type="term" value="F:transmembrane transporter activity"/>
    <property type="evidence" value="ECO:0007669"/>
    <property type="project" value="InterPro"/>
</dbReference>
<feature type="transmembrane region" description="Helical" evidence="4">
    <location>
        <begin position="392"/>
        <end position="414"/>
    </location>
</feature>
<feature type="transmembrane region" description="Helical" evidence="4">
    <location>
        <begin position="237"/>
        <end position="263"/>
    </location>
</feature>
<feature type="transmembrane region" description="Helical" evidence="4">
    <location>
        <begin position="303"/>
        <end position="323"/>
    </location>
</feature>
<dbReference type="InterPro" id="IPR011701">
    <property type="entry name" value="MFS"/>
</dbReference>
<dbReference type="Pfam" id="PF07690">
    <property type="entry name" value="MFS_1"/>
    <property type="match status" value="1"/>
</dbReference>
<keyword evidence="3 4" id="KW-0472">Membrane</keyword>
<dbReference type="InterPro" id="IPR020846">
    <property type="entry name" value="MFS_dom"/>
</dbReference>
<feature type="domain" description="Major facilitator superfamily (MFS) profile" evidence="5">
    <location>
        <begin position="34"/>
        <end position="416"/>
    </location>
</feature>
<evidence type="ECO:0000256" key="3">
    <source>
        <dbReference type="ARBA" id="ARBA00023136"/>
    </source>
</evidence>
<organism evidence="6">
    <name type="scientific">Telmatobacter sp. DSM 110680</name>
    <dbReference type="NCBI Taxonomy" id="3036704"/>
    <lineage>
        <taxon>Bacteria</taxon>
        <taxon>Pseudomonadati</taxon>
        <taxon>Acidobacteriota</taxon>
        <taxon>Terriglobia</taxon>
        <taxon>Terriglobales</taxon>
        <taxon>Acidobacteriaceae</taxon>
        <taxon>Telmatobacter</taxon>
    </lineage>
</organism>
<feature type="transmembrane region" description="Helical" evidence="4">
    <location>
        <begin position="72"/>
        <end position="93"/>
    </location>
</feature>
<dbReference type="AlphaFoldDB" id="A0AAU7DP31"/>
<feature type="transmembrane region" description="Helical" evidence="4">
    <location>
        <begin position="125"/>
        <end position="149"/>
    </location>
</feature>